<dbReference type="PANTHER" id="PTHR24198:SF165">
    <property type="entry name" value="ANKYRIN REPEAT-CONTAINING PROTEIN-RELATED"/>
    <property type="match status" value="1"/>
</dbReference>
<feature type="repeat" description="ANK" evidence="3">
    <location>
        <begin position="374"/>
        <end position="406"/>
    </location>
</feature>
<evidence type="ECO:0000256" key="2">
    <source>
        <dbReference type="ARBA" id="ARBA00023043"/>
    </source>
</evidence>
<accession>A0A0B7KJQ5</accession>
<feature type="repeat" description="ANK" evidence="3">
    <location>
        <begin position="308"/>
        <end position="340"/>
    </location>
</feature>
<dbReference type="SMART" id="SM00248">
    <property type="entry name" value="ANK"/>
    <property type="match status" value="14"/>
</dbReference>
<keyword evidence="1" id="KW-0677">Repeat</keyword>
<dbReference type="Gene3D" id="1.25.40.20">
    <property type="entry name" value="Ankyrin repeat-containing domain"/>
    <property type="match status" value="5"/>
</dbReference>
<dbReference type="SUPFAM" id="SSF48403">
    <property type="entry name" value="Ankyrin repeat"/>
    <property type="match status" value="2"/>
</dbReference>
<reference evidence="4" key="1">
    <citation type="submission" date="2015-01" db="EMBL/GenBank/DDBJ databases">
        <authorList>
            <person name="Durling Mikael"/>
        </authorList>
    </citation>
    <scope>NUCLEOTIDE SEQUENCE</scope>
</reference>
<dbReference type="PRINTS" id="PR01415">
    <property type="entry name" value="ANKYRIN"/>
</dbReference>
<dbReference type="EMBL" id="CDPU01000097">
    <property type="protein sequence ID" value="CEO57359.1"/>
    <property type="molecule type" value="Genomic_DNA"/>
</dbReference>
<evidence type="ECO:0000256" key="3">
    <source>
        <dbReference type="PROSITE-ProRule" id="PRU00023"/>
    </source>
</evidence>
<evidence type="ECO:0000313" key="4">
    <source>
        <dbReference type="EMBL" id="CEO57359.1"/>
    </source>
</evidence>
<name>A0A0B7KJQ5_BIOOC</name>
<protein>
    <submittedName>
        <fullName evidence="4">Uncharacterized protein</fullName>
    </submittedName>
</protein>
<dbReference type="PROSITE" id="PS50297">
    <property type="entry name" value="ANK_REP_REGION"/>
    <property type="match status" value="10"/>
</dbReference>
<feature type="repeat" description="ANK" evidence="3">
    <location>
        <begin position="513"/>
        <end position="539"/>
    </location>
</feature>
<feature type="repeat" description="ANK" evidence="3">
    <location>
        <begin position="108"/>
        <end position="140"/>
    </location>
</feature>
<feature type="repeat" description="ANK" evidence="3">
    <location>
        <begin position="142"/>
        <end position="174"/>
    </location>
</feature>
<dbReference type="Pfam" id="PF00023">
    <property type="entry name" value="Ank"/>
    <property type="match status" value="3"/>
</dbReference>
<sequence length="649" mass="70329">MFTEPCPWEETLIIAAASGDATALLDELRKGKDVNCRDTEFGRTALSWAAERGHTSAIQILLDGQAKLDAPDALLGRTPLTQAAANGHVEVTELLLRGGADFNACDTSGERPLLQASRKGHAAVAKLLLEAGADPNVRAWKKGQTSLSLAAIYDHIDVVRLLLDHGASIDLEDDCKCERTPTIWAAINGHEAILKLLLEHKAGLDNEDGKRGMSSLAWAITEGEEGATAVLLERSLKGPVQFSAVQAAATTPGNTKILSKLLDGWDVDIDGRDYGSYTLLALAARHGCDEQFRVLLDRGADPHIRFTDERTIVSFAAEGGALESAQLLLQRGADVNHQDDIGASPLSRAAAEGEHEVVRILVEASATLDAQDEKGRTALFWAAKKGHSNVAKVLIDNGANLNLTDNEWGRTALHFAIERENVEVAKLLITAGAPLDIKDGEGRVPLSYAAEQGLEDVVTLLVEKGADVNMPDDTEDDGMWDTMVPLSWAAANGNEAVIRILLAHHASVNPDIEGRPPLMHAFQEEKDEAMKVLLEHGADPFGGDFSDECVLRGVAKCGLKDTVELCLKQKARSVEVKQESIWWALVEASHNDHAEVVELLLQQNPFSFPIADLTPWDLAEDKEVLSLLQPYQEAIRKRVEQEEGTNPIE</sequence>
<feature type="repeat" description="ANK" evidence="3">
    <location>
        <begin position="441"/>
        <end position="473"/>
    </location>
</feature>
<dbReference type="AlphaFoldDB" id="A0A0B7KJQ5"/>
<gene>
    <name evidence="4" type="ORF">BN869_000013417_1</name>
</gene>
<proteinExistence type="predicted"/>
<dbReference type="InterPro" id="IPR036770">
    <property type="entry name" value="Ankyrin_rpt-contain_sf"/>
</dbReference>
<dbReference type="PANTHER" id="PTHR24198">
    <property type="entry name" value="ANKYRIN REPEAT AND PROTEIN KINASE DOMAIN-CONTAINING PROTEIN"/>
    <property type="match status" value="1"/>
</dbReference>
<feature type="repeat" description="ANK" evidence="3">
    <location>
        <begin position="408"/>
        <end position="440"/>
    </location>
</feature>
<feature type="repeat" description="ANK" evidence="3">
    <location>
        <begin position="41"/>
        <end position="73"/>
    </location>
</feature>
<feature type="repeat" description="ANK" evidence="3">
    <location>
        <begin position="75"/>
        <end position="107"/>
    </location>
</feature>
<evidence type="ECO:0000256" key="1">
    <source>
        <dbReference type="ARBA" id="ARBA00022737"/>
    </source>
</evidence>
<dbReference type="InterPro" id="IPR002110">
    <property type="entry name" value="Ankyrin_rpt"/>
</dbReference>
<feature type="repeat" description="ANK" evidence="3">
    <location>
        <begin position="341"/>
        <end position="373"/>
    </location>
</feature>
<dbReference type="PROSITE" id="PS50088">
    <property type="entry name" value="ANK_REPEAT"/>
    <property type="match status" value="10"/>
</dbReference>
<dbReference type="Pfam" id="PF12796">
    <property type="entry name" value="Ank_2"/>
    <property type="match status" value="4"/>
</dbReference>
<keyword evidence="2 3" id="KW-0040">ANK repeat</keyword>
<organism evidence="4">
    <name type="scientific">Bionectria ochroleuca</name>
    <name type="common">Gliocladium roseum</name>
    <dbReference type="NCBI Taxonomy" id="29856"/>
    <lineage>
        <taxon>Eukaryota</taxon>
        <taxon>Fungi</taxon>
        <taxon>Dikarya</taxon>
        <taxon>Ascomycota</taxon>
        <taxon>Pezizomycotina</taxon>
        <taxon>Sordariomycetes</taxon>
        <taxon>Hypocreomycetidae</taxon>
        <taxon>Hypocreales</taxon>
        <taxon>Bionectriaceae</taxon>
        <taxon>Clonostachys</taxon>
    </lineage>
</organism>